<reference evidence="2 3" key="1">
    <citation type="submission" date="2015-10" db="EMBL/GenBank/DDBJ databases">
        <title>Draft genome sequence of Streptomyces canus DSM 40017, type strain for the species Streptomyces canus.</title>
        <authorList>
            <person name="Ruckert C."/>
            <person name="Winkler A."/>
            <person name="Kalinowski J."/>
            <person name="Kampfer P."/>
            <person name="Glaeser S."/>
        </authorList>
    </citation>
    <scope>NUCLEOTIDE SEQUENCE [LARGE SCALE GENOMIC DNA]</scope>
    <source>
        <strain evidence="2 3">DSM 40017</strain>
    </source>
</reference>
<proteinExistence type="predicted"/>
<dbReference type="EMBL" id="LMWU01000010">
    <property type="protein sequence ID" value="KUN72681.1"/>
    <property type="molecule type" value="Genomic_DNA"/>
</dbReference>
<sequence>MKILIVGMGYAGSRFLTAFRSLGQSFGLAYHARHRTREDIPYFPTLEGALAEHVPDLVVVAATDSAHADILTRLHGYRGFVLAEKPLTSPHDDLDAVAKALTGARGFALDLVERYSEATEALRTYVHEHELRLVRAHLTWGKDRINDHRPTVGVTSEVIHSLDLVRYVTGGDEPLRVRDALGVTSDFSVSGPDVLDSVALTATLGEAPVTVYSSFTNIVRQRTVDLAFRDRRGQLVYASCVYDTPVWDADHLRVWRREDGQEHTLCEVDTRDVEVPDAQRAVVKLRRLALDVVRHVADGTPPRVPFAGLAESVGTQRLLNDIETAARITGPARYFPHGRTPVTEVDWERLG</sequence>
<dbReference type="Gene3D" id="3.40.50.720">
    <property type="entry name" value="NAD(P)-binding Rossmann-like Domain"/>
    <property type="match status" value="1"/>
</dbReference>
<protein>
    <recommendedName>
        <fullName evidence="1">Gfo/Idh/MocA-like oxidoreductase N-terminal domain-containing protein</fullName>
    </recommendedName>
</protein>
<evidence type="ECO:0000313" key="2">
    <source>
        <dbReference type="EMBL" id="KUN72681.1"/>
    </source>
</evidence>
<dbReference type="Pfam" id="PF01408">
    <property type="entry name" value="GFO_IDH_MocA"/>
    <property type="match status" value="1"/>
</dbReference>
<dbReference type="InterPro" id="IPR000683">
    <property type="entry name" value="Gfo/Idh/MocA-like_OxRdtase_N"/>
</dbReference>
<dbReference type="STRING" id="58343.AQJ46_11380"/>
<evidence type="ECO:0000313" key="3">
    <source>
        <dbReference type="Proteomes" id="UP000053669"/>
    </source>
</evidence>
<dbReference type="RefSeq" id="WP_059205437.1">
    <property type="nucleotide sequence ID" value="NZ_KQ948658.1"/>
</dbReference>
<organism evidence="2 3">
    <name type="scientific">Streptomyces canus</name>
    <dbReference type="NCBI Taxonomy" id="58343"/>
    <lineage>
        <taxon>Bacteria</taxon>
        <taxon>Bacillati</taxon>
        <taxon>Actinomycetota</taxon>
        <taxon>Actinomycetes</taxon>
        <taxon>Kitasatosporales</taxon>
        <taxon>Streptomycetaceae</taxon>
        <taxon>Streptomyces</taxon>
        <taxon>Streptomyces aurantiacus group</taxon>
    </lineage>
</organism>
<dbReference type="PANTHER" id="PTHR43377:SF1">
    <property type="entry name" value="BILIVERDIN REDUCTASE A"/>
    <property type="match status" value="1"/>
</dbReference>
<accession>A0A101SEV7</accession>
<dbReference type="InterPro" id="IPR036291">
    <property type="entry name" value="NAD(P)-bd_dom_sf"/>
</dbReference>
<dbReference type="Gene3D" id="3.30.360.10">
    <property type="entry name" value="Dihydrodipicolinate Reductase, domain 2"/>
    <property type="match status" value="1"/>
</dbReference>
<dbReference type="AlphaFoldDB" id="A0A101SEV7"/>
<dbReference type="SUPFAM" id="SSF51735">
    <property type="entry name" value="NAD(P)-binding Rossmann-fold domains"/>
    <property type="match status" value="1"/>
</dbReference>
<dbReference type="Proteomes" id="UP000053669">
    <property type="component" value="Unassembled WGS sequence"/>
</dbReference>
<dbReference type="PANTHER" id="PTHR43377">
    <property type="entry name" value="BILIVERDIN REDUCTASE A"/>
    <property type="match status" value="1"/>
</dbReference>
<evidence type="ECO:0000259" key="1">
    <source>
        <dbReference type="Pfam" id="PF01408"/>
    </source>
</evidence>
<gene>
    <name evidence="2" type="ORF">AQJ46_11380</name>
</gene>
<name>A0A101SEV7_9ACTN</name>
<dbReference type="InterPro" id="IPR051450">
    <property type="entry name" value="Gfo/Idh/MocA_Oxidoreductases"/>
</dbReference>
<feature type="domain" description="Gfo/Idh/MocA-like oxidoreductase N-terminal" evidence="1">
    <location>
        <begin position="1"/>
        <end position="101"/>
    </location>
</feature>
<dbReference type="GO" id="GO:0000166">
    <property type="term" value="F:nucleotide binding"/>
    <property type="evidence" value="ECO:0007669"/>
    <property type="project" value="InterPro"/>
</dbReference>
<comment type="caution">
    <text evidence="2">The sequence shown here is derived from an EMBL/GenBank/DDBJ whole genome shotgun (WGS) entry which is preliminary data.</text>
</comment>